<proteinExistence type="predicted"/>
<keyword evidence="3" id="KW-1185">Reference proteome</keyword>
<organism evidence="2 3">
    <name type="scientific">Gossypium arboreum</name>
    <name type="common">Tree cotton</name>
    <name type="synonym">Gossypium nanking</name>
    <dbReference type="NCBI Taxonomy" id="29729"/>
    <lineage>
        <taxon>Eukaryota</taxon>
        <taxon>Viridiplantae</taxon>
        <taxon>Streptophyta</taxon>
        <taxon>Embryophyta</taxon>
        <taxon>Tracheophyta</taxon>
        <taxon>Spermatophyta</taxon>
        <taxon>Magnoliopsida</taxon>
        <taxon>eudicotyledons</taxon>
        <taxon>Gunneridae</taxon>
        <taxon>Pentapetalae</taxon>
        <taxon>rosids</taxon>
        <taxon>malvids</taxon>
        <taxon>Malvales</taxon>
        <taxon>Malvaceae</taxon>
        <taxon>Malvoideae</taxon>
        <taxon>Gossypium</taxon>
    </lineage>
</organism>
<dbReference type="Proteomes" id="UP000032142">
    <property type="component" value="Unassembled WGS sequence"/>
</dbReference>
<evidence type="ECO:0000313" key="2">
    <source>
        <dbReference type="EMBL" id="KHG07298.1"/>
    </source>
</evidence>
<evidence type="ECO:0000313" key="3">
    <source>
        <dbReference type="Proteomes" id="UP000032142"/>
    </source>
</evidence>
<feature type="region of interest" description="Disordered" evidence="1">
    <location>
        <begin position="1"/>
        <end position="23"/>
    </location>
</feature>
<protein>
    <submittedName>
        <fullName evidence="2">Uncharacterized protein</fullName>
    </submittedName>
</protein>
<accession>A0A0B0MZ08</accession>
<sequence>MWLSIEHDISHRSATSNDRLSRGSIHRLSSSTAAITASGASSTQARSSIYLLYLVLFWK</sequence>
<gene>
    <name evidence="2" type="ORF">F383_33949</name>
</gene>
<feature type="compositionally biased region" description="Basic and acidic residues" evidence="1">
    <location>
        <begin position="1"/>
        <end position="11"/>
    </location>
</feature>
<reference evidence="3" key="1">
    <citation type="submission" date="2014-09" db="EMBL/GenBank/DDBJ databases">
        <authorList>
            <person name="Mudge J."/>
            <person name="Ramaraj T."/>
            <person name="Lindquist I.E."/>
            <person name="Bharti A.K."/>
            <person name="Sundararajan A."/>
            <person name="Cameron C.T."/>
            <person name="Woodward J.E."/>
            <person name="May G.D."/>
            <person name="Brubaker C."/>
            <person name="Broadhvest J."/>
            <person name="Wilkins T.A."/>
        </authorList>
    </citation>
    <scope>NUCLEOTIDE SEQUENCE</scope>
    <source>
        <strain evidence="3">cv. AKA8401</strain>
    </source>
</reference>
<dbReference type="AlphaFoldDB" id="A0A0B0MZ08"/>
<evidence type="ECO:0000256" key="1">
    <source>
        <dbReference type="SAM" id="MobiDB-lite"/>
    </source>
</evidence>
<dbReference type="EMBL" id="JRRC01471470">
    <property type="protein sequence ID" value="KHG07298.1"/>
    <property type="molecule type" value="Genomic_DNA"/>
</dbReference>
<name>A0A0B0MZ08_GOSAR</name>
<comment type="caution">
    <text evidence="2">The sequence shown here is derived from an EMBL/GenBank/DDBJ whole genome shotgun (WGS) entry which is preliminary data.</text>
</comment>